<dbReference type="KEGG" id="oho:Oweho_0208"/>
<reference evidence="8 9" key="1">
    <citation type="journal article" date="2012" name="Stand. Genomic Sci.">
        <title>Genome sequence of the orange-pigmented seawater bacterium Owenweeksia hongkongensis type strain (UST20020801(T)).</title>
        <authorList>
            <person name="Riedel T."/>
            <person name="Held B."/>
            <person name="Nolan M."/>
            <person name="Lucas S."/>
            <person name="Lapidus A."/>
            <person name="Tice H."/>
            <person name="Del Rio T.G."/>
            <person name="Cheng J.F."/>
            <person name="Han C."/>
            <person name="Tapia R."/>
            <person name="Goodwin L.A."/>
            <person name="Pitluck S."/>
            <person name="Liolios K."/>
            <person name="Mavromatis K."/>
            <person name="Pagani I."/>
            <person name="Ivanova N."/>
            <person name="Mikhailova N."/>
            <person name="Pati A."/>
            <person name="Chen A."/>
            <person name="Palaniappan K."/>
            <person name="Rohde M."/>
            <person name="Tindall B.J."/>
            <person name="Detter J.C."/>
            <person name="Goker M."/>
            <person name="Woyke T."/>
            <person name="Bristow J."/>
            <person name="Eisen J.A."/>
            <person name="Markowitz V."/>
            <person name="Hugenholtz P."/>
            <person name="Klenk H.P."/>
            <person name="Kyrpides N.C."/>
        </authorList>
    </citation>
    <scope>NUCLEOTIDE SEQUENCE</scope>
    <source>
        <strain evidence="9">DSM 17368 / JCM 12287 / NRRL B-23963</strain>
    </source>
</reference>
<dbReference type="InterPro" id="IPR017900">
    <property type="entry name" value="4Fe4S_Fe_S_CS"/>
</dbReference>
<accession>G8R7B9</accession>
<feature type="transmembrane region" description="Helical" evidence="6">
    <location>
        <begin position="66"/>
        <end position="91"/>
    </location>
</feature>
<feature type="transmembrane region" description="Helical" evidence="6">
    <location>
        <begin position="111"/>
        <end position="132"/>
    </location>
</feature>
<dbReference type="Proteomes" id="UP000005631">
    <property type="component" value="Chromosome"/>
</dbReference>
<keyword evidence="3" id="KW-0560">Oxidoreductase</keyword>
<gene>
    <name evidence="8" type="ordered locus">Oweho_0208</name>
</gene>
<keyword evidence="9" id="KW-1185">Reference proteome</keyword>
<evidence type="ECO:0000256" key="3">
    <source>
        <dbReference type="ARBA" id="ARBA00023002"/>
    </source>
</evidence>
<keyword evidence="2" id="KW-0479">Metal-binding</keyword>
<dbReference type="SUPFAM" id="SSF103501">
    <property type="entry name" value="Respiratory nitrate reductase 1 gamma chain"/>
    <property type="match status" value="1"/>
</dbReference>
<keyword evidence="1" id="KW-0004">4Fe-4S</keyword>
<dbReference type="AlphaFoldDB" id="G8R7B9"/>
<dbReference type="InterPro" id="IPR009051">
    <property type="entry name" value="Helical_ferredxn"/>
</dbReference>
<keyword evidence="4" id="KW-0408">Iron</keyword>
<dbReference type="PATRIC" id="fig|926562.3.peg.213"/>
<evidence type="ECO:0000256" key="2">
    <source>
        <dbReference type="ARBA" id="ARBA00022723"/>
    </source>
</evidence>
<name>G8R7B9_OWEHD</name>
<evidence type="ECO:0000259" key="7">
    <source>
        <dbReference type="PROSITE" id="PS51379"/>
    </source>
</evidence>
<keyword evidence="5" id="KW-0411">Iron-sulfur</keyword>
<keyword evidence="6" id="KW-0812">Transmembrane</keyword>
<dbReference type="OrthoDB" id="9769677at2"/>
<feature type="transmembrane region" description="Helical" evidence="6">
    <location>
        <begin position="153"/>
        <end position="173"/>
    </location>
</feature>
<dbReference type="GO" id="GO:0051539">
    <property type="term" value="F:4 iron, 4 sulfur cluster binding"/>
    <property type="evidence" value="ECO:0007669"/>
    <property type="project" value="UniProtKB-KW"/>
</dbReference>
<dbReference type="EMBL" id="CP003156">
    <property type="protein sequence ID" value="AEV31230.1"/>
    <property type="molecule type" value="Genomic_DNA"/>
</dbReference>
<dbReference type="GO" id="GO:0016491">
    <property type="term" value="F:oxidoreductase activity"/>
    <property type="evidence" value="ECO:0007669"/>
    <property type="project" value="UniProtKB-KW"/>
</dbReference>
<feature type="transmembrane region" description="Helical" evidence="6">
    <location>
        <begin position="210"/>
        <end position="227"/>
    </location>
</feature>
<evidence type="ECO:0000256" key="4">
    <source>
        <dbReference type="ARBA" id="ARBA00023004"/>
    </source>
</evidence>
<feature type="transmembrane region" description="Helical" evidence="6">
    <location>
        <begin position="6"/>
        <end position="26"/>
    </location>
</feature>
<evidence type="ECO:0000256" key="6">
    <source>
        <dbReference type="SAM" id="Phobius"/>
    </source>
</evidence>
<evidence type="ECO:0000256" key="5">
    <source>
        <dbReference type="ARBA" id="ARBA00023014"/>
    </source>
</evidence>
<dbReference type="SUPFAM" id="SSF46548">
    <property type="entry name" value="alpha-helical ferredoxin"/>
    <property type="match status" value="1"/>
</dbReference>
<dbReference type="Gene3D" id="1.20.950.20">
    <property type="entry name" value="Transmembrane di-heme cytochromes, Chain C"/>
    <property type="match status" value="1"/>
</dbReference>
<dbReference type="InterPro" id="IPR036197">
    <property type="entry name" value="NarG-like_sf"/>
</dbReference>
<dbReference type="PROSITE" id="PS00198">
    <property type="entry name" value="4FE4S_FER_1"/>
    <property type="match status" value="2"/>
</dbReference>
<dbReference type="eggNOG" id="COG1150">
    <property type="taxonomic scope" value="Bacteria"/>
</dbReference>
<feature type="transmembrane region" description="Helical" evidence="6">
    <location>
        <begin position="185"/>
        <end position="203"/>
    </location>
</feature>
<dbReference type="RefSeq" id="WP_014200591.1">
    <property type="nucleotide sequence ID" value="NC_016599.1"/>
</dbReference>
<dbReference type="PROSITE" id="PS51379">
    <property type="entry name" value="4FE4S_FER_2"/>
    <property type="match status" value="1"/>
</dbReference>
<dbReference type="PANTHER" id="PTHR43255">
    <property type="entry name" value="IRON-SULFUR-BINDING OXIDOREDUCTASE FADF-RELATED-RELATED"/>
    <property type="match status" value="1"/>
</dbReference>
<proteinExistence type="predicted"/>
<protein>
    <recommendedName>
        <fullName evidence="7">4Fe-4S ferredoxin-type domain-containing protein</fullName>
    </recommendedName>
</protein>
<evidence type="ECO:0000256" key="1">
    <source>
        <dbReference type="ARBA" id="ARBA00022485"/>
    </source>
</evidence>
<dbReference type="GO" id="GO:0046872">
    <property type="term" value="F:metal ion binding"/>
    <property type="evidence" value="ECO:0007669"/>
    <property type="project" value="UniProtKB-KW"/>
</dbReference>
<dbReference type="HOGENOM" id="CLU_619292_0_0_10"/>
<dbReference type="PANTHER" id="PTHR43255:SF1">
    <property type="entry name" value="IRON-SULFUR-BINDING OXIDOREDUCTASE FADF-RELATED"/>
    <property type="match status" value="1"/>
</dbReference>
<organism evidence="8 9">
    <name type="scientific">Owenweeksia hongkongensis (strain DSM 17368 / CIP 108786 / JCM 12287 / NRRL B-23963 / UST20020801)</name>
    <dbReference type="NCBI Taxonomy" id="926562"/>
    <lineage>
        <taxon>Bacteria</taxon>
        <taxon>Pseudomonadati</taxon>
        <taxon>Bacteroidota</taxon>
        <taxon>Flavobacteriia</taxon>
        <taxon>Flavobacteriales</taxon>
        <taxon>Owenweeksiaceae</taxon>
        <taxon>Owenweeksia</taxon>
    </lineage>
</organism>
<feature type="domain" description="4Fe-4S ferredoxin-type" evidence="7">
    <location>
        <begin position="297"/>
        <end position="328"/>
    </location>
</feature>
<evidence type="ECO:0000313" key="9">
    <source>
        <dbReference type="Proteomes" id="UP000005631"/>
    </source>
</evidence>
<keyword evidence="6" id="KW-0472">Membrane</keyword>
<keyword evidence="6" id="KW-1133">Transmembrane helix</keyword>
<dbReference type="Gene3D" id="1.10.1060.10">
    <property type="entry name" value="Alpha-helical ferredoxin"/>
    <property type="match status" value="1"/>
</dbReference>
<evidence type="ECO:0000313" key="8">
    <source>
        <dbReference type="EMBL" id="AEV31230.1"/>
    </source>
</evidence>
<dbReference type="STRING" id="926562.Oweho_0208"/>
<dbReference type="InterPro" id="IPR051460">
    <property type="entry name" value="HdrC_iron-sulfur_subunit"/>
</dbReference>
<sequence>MHFGIQNIIFIVVLIAAFALFGRSFSKIWRNIKLGRDKNRSDRPSERWALMTRVAFGQSKMVKRRAVAGFFHVVIYAGFLLINIEVAEILIDGIFGTHRLFAEPLGGLYDVAINFFEILAVLVIIACLVFLYRRNVSVVPRFKDLTGWAKKDGNNILIIELVLMTALLLLGAVEANLPDAKAGPWLVSGMLAPMFSGFSVESLHIMERVFWWAHILGILAFLNYLPYSKHFHIILAFPNVWYSKLEPKGQFTNMESVKKEVELMMDPNADPFAAPPEGAEAAAPERFGAKDVMDLDWVQLMNSYACTECGRCTDSCPANITGKKLSPRKIMMDTRDRLEEVGKNIDANNGEFKEDGKTLIDDYISREELWACTTCNACTVACPVNIDPLSIIMDMRRYLVMEESAANQALNGMMSNVENNGAPWAYPAADRGNWINEA</sequence>
<dbReference type="Pfam" id="PF13187">
    <property type="entry name" value="Fer4_9"/>
    <property type="match status" value="1"/>
</dbReference>
<dbReference type="GO" id="GO:0005886">
    <property type="term" value="C:plasma membrane"/>
    <property type="evidence" value="ECO:0007669"/>
    <property type="project" value="TreeGrafter"/>
</dbReference>
<dbReference type="InterPro" id="IPR017896">
    <property type="entry name" value="4Fe4S_Fe-S-bd"/>
</dbReference>